<protein>
    <recommendedName>
        <fullName evidence="4">Orphan protein</fullName>
    </recommendedName>
</protein>
<name>A0A7Y0DR28_9GAMM</name>
<dbReference type="Proteomes" id="UP000570493">
    <property type="component" value="Unassembled WGS sequence"/>
</dbReference>
<evidence type="ECO:0000313" key="3">
    <source>
        <dbReference type="Proteomes" id="UP000570493"/>
    </source>
</evidence>
<accession>A0A7Y0DR28</accession>
<comment type="caution">
    <text evidence="2">The sequence shown here is derived from an EMBL/GenBank/DDBJ whole genome shotgun (WGS) entry which is preliminary data.</text>
</comment>
<feature type="region of interest" description="Disordered" evidence="1">
    <location>
        <begin position="29"/>
        <end position="61"/>
    </location>
</feature>
<sequence length="180" mass="20176">MGVRLNAILVVCITTLGLAGCELTEQPVNKSNPEAEQVSKVTTPQGESLPNPKPRPKTDPMYAPAETVIGWHAKSCGGFQVAASKTAYIGAKELQNYFDFSCKNNVLAPEKVLTQLLKLDQAYYWPDDIKQYLWLQKQQIKQQINAKKQQQALNNKMQETLSSLAAIEQQLLLREETKEQ</sequence>
<organism evidence="2 3">
    <name type="scientific">Pseudoalteromonas arctica</name>
    <dbReference type="NCBI Taxonomy" id="394751"/>
    <lineage>
        <taxon>Bacteria</taxon>
        <taxon>Pseudomonadati</taxon>
        <taxon>Pseudomonadota</taxon>
        <taxon>Gammaproteobacteria</taxon>
        <taxon>Alteromonadales</taxon>
        <taxon>Pseudoalteromonadaceae</taxon>
        <taxon>Pseudoalteromonas</taxon>
    </lineage>
</organism>
<evidence type="ECO:0008006" key="4">
    <source>
        <dbReference type="Google" id="ProtNLM"/>
    </source>
</evidence>
<dbReference type="AlphaFoldDB" id="A0A7Y0DR28"/>
<reference evidence="2" key="1">
    <citation type="submission" date="2020-04" db="EMBL/GenBank/DDBJ databases">
        <title>Genome Sequencing for Pseudoaltermonas arctica.</title>
        <authorList>
            <person name="Elkins N.S."/>
        </authorList>
    </citation>
    <scope>NUCLEOTIDE SEQUENCE [LARGE SCALE GENOMIC DNA]</scope>
    <source>
        <strain evidence="2">NEC-BIFX-2020_0012</strain>
    </source>
</reference>
<feature type="compositionally biased region" description="Polar residues" evidence="1">
    <location>
        <begin position="29"/>
        <end position="48"/>
    </location>
</feature>
<evidence type="ECO:0000256" key="1">
    <source>
        <dbReference type="SAM" id="MobiDB-lite"/>
    </source>
</evidence>
<evidence type="ECO:0000313" key="2">
    <source>
        <dbReference type="EMBL" id="NMM40077.1"/>
    </source>
</evidence>
<keyword evidence="3" id="KW-1185">Reference proteome</keyword>
<dbReference type="PROSITE" id="PS51257">
    <property type="entry name" value="PROKAR_LIPOPROTEIN"/>
    <property type="match status" value="1"/>
</dbReference>
<gene>
    <name evidence="2" type="ORF">HHO47_04270</name>
</gene>
<dbReference type="RefSeq" id="WP_169019164.1">
    <property type="nucleotide sequence ID" value="NZ_JABBMT010000004.1"/>
</dbReference>
<dbReference type="EMBL" id="JABBMT010000004">
    <property type="protein sequence ID" value="NMM40077.1"/>
    <property type="molecule type" value="Genomic_DNA"/>
</dbReference>
<proteinExistence type="predicted"/>